<name>A0A3A1QRM8_9BACI</name>
<feature type="domain" description="Aminoglycoside phosphotransferase" evidence="2">
    <location>
        <begin position="32"/>
        <end position="239"/>
    </location>
</feature>
<dbReference type="AlphaFoldDB" id="A0A3A1QRM8"/>
<proteinExistence type="inferred from homology"/>
<gene>
    <name evidence="3" type="ORF">D3H55_18530</name>
</gene>
<evidence type="ECO:0000313" key="3">
    <source>
        <dbReference type="EMBL" id="RIW29595.1"/>
    </source>
</evidence>
<dbReference type="InterPro" id="IPR011009">
    <property type="entry name" value="Kinase-like_dom_sf"/>
</dbReference>
<organism evidence="3 4">
    <name type="scientific">Bacillus salacetis</name>
    <dbReference type="NCBI Taxonomy" id="2315464"/>
    <lineage>
        <taxon>Bacteria</taxon>
        <taxon>Bacillati</taxon>
        <taxon>Bacillota</taxon>
        <taxon>Bacilli</taxon>
        <taxon>Bacillales</taxon>
        <taxon>Bacillaceae</taxon>
        <taxon>Bacillus</taxon>
    </lineage>
</organism>
<dbReference type="PANTHER" id="PTHR21064">
    <property type="entry name" value="AMINOGLYCOSIDE PHOSPHOTRANSFERASE DOMAIN-CONTAINING PROTEIN-RELATED"/>
    <property type="match status" value="1"/>
</dbReference>
<protein>
    <recommendedName>
        <fullName evidence="2">Aminoglycoside phosphotransferase domain-containing protein</fullName>
    </recommendedName>
</protein>
<dbReference type="InterPro" id="IPR002575">
    <property type="entry name" value="Aminoglycoside_PTrfase"/>
</dbReference>
<evidence type="ECO:0000256" key="1">
    <source>
        <dbReference type="ARBA" id="ARBA00038240"/>
    </source>
</evidence>
<dbReference type="EMBL" id="QXIR01000031">
    <property type="protein sequence ID" value="RIW29595.1"/>
    <property type="molecule type" value="Genomic_DNA"/>
</dbReference>
<dbReference type="InterPro" id="IPR050249">
    <property type="entry name" value="Pseudomonas-type_ThrB"/>
</dbReference>
<dbReference type="PANTHER" id="PTHR21064:SF6">
    <property type="entry name" value="AMINOGLYCOSIDE PHOSPHOTRANSFERASE DOMAIN-CONTAINING PROTEIN"/>
    <property type="match status" value="1"/>
</dbReference>
<dbReference type="GO" id="GO:0009088">
    <property type="term" value="P:threonine biosynthetic process"/>
    <property type="evidence" value="ECO:0007669"/>
    <property type="project" value="TreeGrafter"/>
</dbReference>
<dbReference type="Proteomes" id="UP000265801">
    <property type="component" value="Unassembled WGS sequence"/>
</dbReference>
<dbReference type="GO" id="GO:0004413">
    <property type="term" value="F:homoserine kinase activity"/>
    <property type="evidence" value="ECO:0007669"/>
    <property type="project" value="TreeGrafter"/>
</dbReference>
<comment type="similarity">
    <text evidence="1">Belongs to the pseudomonas-type ThrB family.</text>
</comment>
<dbReference type="Gene3D" id="3.90.1200.10">
    <property type="match status" value="1"/>
</dbReference>
<reference evidence="3 4" key="1">
    <citation type="submission" date="2018-09" db="EMBL/GenBank/DDBJ databases">
        <title>Bacillus saliacetes sp. nov., isolated from Thai shrimp paste (Ka-pi).</title>
        <authorList>
            <person name="Daroonpunt R."/>
            <person name="Tanasupawat S."/>
            <person name="Yiamsombut S."/>
        </authorList>
    </citation>
    <scope>NUCLEOTIDE SEQUENCE [LARGE SCALE GENOMIC DNA]</scope>
    <source>
        <strain evidence="3 4">SKP7-4</strain>
    </source>
</reference>
<keyword evidence="4" id="KW-1185">Reference proteome</keyword>
<evidence type="ECO:0000259" key="2">
    <source>
        <dbReference type="Pfam" id="PF01636"/>
    </source>
</evidence>
<dbReference type="SUPFAM" id="SSF56112">
    <property type="entry name" value="Protein kinase-like (PK-like)"/>
    <property type="match status" value="1"/>
</dbReference>
<dbReference type="RefSeq" id="WP_119548788.1">
    <property type="nucleotide sequence ID" value="NZ_QXIR01000031.1"/>
</dbReference>
<sequence length="340" mass="39129">MEKWVEELFNEEILQKAADYFGGDISSAKKLGDFENYVYEIHKDGKPYILRLTHSSHRDKGQIVAELEWVNYLHLKTVNVSPASQSAGGNLVEEIPAGESSFFVCLLDKAPGVPVGVQSDLLGSALYREWGRTVGKMNRVTRDFKKGSSHREQWYDDDLLKNISSYLPEEDQEIIEGAGEIIKTLHSFTTNRDEYGLIHSDIHLGNFFYHEGEIHVFDFDDSSYHWFSSDIAIPLYYSTWGKMGKSSLEERSAFGEEFLTNFLVGYFKENELHDQWIKRIPVFLKLRDIVLYTVFHKKFDINNLSDREAAAVAGIRKRLMEGELMVELDYDKILKSVKNA</sequence>
<accession>A0A3A1QRM8</accession>
<dbReference type="Pfam" id="PF01636">
    <property type="entry name" value="APH"/>
    <property type="match status" value="1"/>
</dbReference>
<evidence type="ECO:0000313" key="4">
    <source>
        <dbReference type="Proteomes" id="UP000265801"/>
    </source>
</evidence>
<dbReference type="OrthoDB" id="4030632at2"/>
<comment type="caution">
    <text evidence="3">The sequence shown here is derived from an EMBL/GenBank/DDBJ whole genome shotgun (WGS) entry which is preliminary data.</text>
</comment>